<evidence type="ECO:0000256" key="2">
    <source>
        <dbReference type="ARBA" id="ARBA00007977"/>
    </source>
</evidence>
<feature type="transmembrane region" description="Helical" evidence="7">
    <location>
        <begin position="217"/>
        <end position="239"/>
    </location>
</feature>
<comment type="similarity">
    <text evidence="2">Belongs to the UPF0324 family.</text>
</comment>
<accession>A0ABT6H1D1</accession>
<proteinExistence type="inferred from homology"/>
<dbReference type="EMBL" id="JARULN010000002">
    <property type="protein sequence ID" value="MDG5753210.1"/>
    <property type="molecule type" value="Genomic_DNA"/>
</dbReference>
<dbReference type="InterPro" id="IPR018383">
    <property type="entry name" value="UPF0324_pro"/>
</dbReference>
<sequence>MTEQLITATKQKRLIFYKGITITLALAIIARFAAQLPLLHIVGQLVIAMILGMLWRGAGGTSNVGTAFSSKVLLRFGIILLGMRLDFQDIIQAGPKVFIIAVIHILFTITMIYALTRWIGGDEKIGILTACGTAICGAAAIAAIAPQVKASEEETTLGIATVAVLGTIFTIAYTLLYPVLSLSANAYGVLAGGTLHEIAHVVAAAAPGGNVALDAAIIVKLTRVALLIPVALLIGIWWTRRDSVTDNAKHSIPIPWFIFGFLAMSGVNSLHIIPKEIVDLLITCAYLLMAMAMAGMGISVNINAFQQKGSRVFLATLIGSLLLSMLGFTLLHVL</sequence>
<feature type="transmembrane region" description="Helical" evidence="7">
    <location>
        <begin position="64"/>
        <end position="85"/>
    </location>
</feature>
<dbReference type="Pfam" id="PF03601">
    <property type="entry name" value="Cons_hypoth698"/>
    <property type="match status" value="1"/>
</dbReference>
<evidence type="ECO:0000256" key="7">
    <source>
        <dbReference type="SAM" id="Phobius"/>
    </source>
</evidence>
<keyword evidence="4 7" id="KW-0812">Transmembrane</keyword>
<feature type="transmembrane region" description="Helical" evidence="7">
    <location>
        <begin position="251"/>
        <end position="274"/>
    </location>
</feature>
<dbReference type="RefSeq" id="WP_278017814.1">
    <property type="nucleotide sequence ID" value="NZ_JARRRY010000001.1"/>
</dbReference>
<evidence type="ECO:0000256" key="6">
    <source>
        <dbReference type="ARBA" id="ARBA00023136"/>
    </source>
</evidence>
<reference evidence="8 9" key="1">
    <citation type="submission" date="2023-04" db="EMBL/GenBank/DDBJ databases">
        <title>Ectobacillus antri isolated from activated sludge.</title>
        <authorList>
            <person name="Yan P."/>
            <person name="Liu X."/>
        </authorList>
    </citation>
    <scope>NUCLEOTIDE SEQUENCE [LARGE SCALE GENOMIC DNA]</scope>
    <source>
        <strain evidence="8 9">C18H</strain>
    </source>
</reference>
<keyword evidence="5 7" id="KW-1133">Transmembrane helix</keyword>
<feature type="transmembrane region" description="Helical" evidence="7">
    <location>
        <begin position="312"/>
        <end position="333"/>
    </location>
</feature>
<evidence type="ECO:0000256" key="4">
    <source>
        <dbReference type="ARBA" id="ARBA00022692"/>
    </source>
</evidence>
<evidence type="ECO:0000313" key="8">
    <source>
        <dbReference type="EMBL" id="MDG5753210.1"/>
    </source>
</evidence>
<comment type="caution">
    <text evidence="8">The sequence shown here is derived from an EMBL/GenBank/DDBJ whole genome shotgun (WGS) entry which is preliminary data.</text>
</comment>
<evidence type="ECO:0000256" key="5">
    <source>
        <dbReference type="ARBA" id="ARBA00022989"/>
    </source>
</evidence>
<dbReference type="PANTHER" id="PTHR30106">
    <property type="entry name" value="INNER MEMBRANE PROTEIN YEIH-RELATED"/>
    <property type="match status" value="1"/>
</dbReference>
<feature type="transmembrane region" description="Helical" evidence="7">
    <location>
        <begin position="280"/>
        <end position="300"/>
    </location>
</feature>
<gene>
    <name evidence="8" type="ORF">P6P90_04255</name>
</gene>
<feature type="transmembrane region" description="Helical" evidence="7">
    <location>
        <begin position="41"/>
        <end position="58"/>
    </location>
</feature>
<feature type="transmembrane region" description="Helical" evidence="7">
    <location>
        <begin position="15"/>
        <end position="34"/>
    </location>
</feature>
<keyword evidence="3" id="KW-1003">Cell membrane</keyword>
<keyword evidence="6 7" id="KW-0472">Membrane</keyword>
<name>A0ABT6H1D1_9BACI</name>
<feature type="transmembrane region" description="Helical" evidence="7">
    <location>
        <begin position="125"/>
        <end position="145"/>
    </location>
</feature>
<evidence type="ECO:0000256" key="1">
    <source>
        <dbReference type="ARBA" id="ARBA00004651"/>
    </source>
</evidence>
<evidence type="ECO:0000313" key="9">
    <source>
        <dbReference type="Proteomes" id="UP001218246"/>
    </source>
</evidence>
<feature type="transmembrane region" description="Helical" evidence="7">
    <location>
        <begin position="157"/>
        <end position="180"/>
    </location>
</feature>
<keyword evidence="9" id="KW-1185">Reference proteome</keyword>
<protein>
    <submittedName>
        <fullName evidence="8">Sulfate exporter family transporter</fullName>
    </submittedName>
</protein>
<comment type="subcellular location">
    <subcellularLocation>
        <location evidence="1">Cell membrane</location>
        <topology evidence="1">Multi-pass membrane protein</topology>
    </subcellularLocation>
</comment>
<organism evidence="8 9">
    <name type="scientific">Ectobacillus antri</name>
    <dbReference type="NCBI Taxonomy" id="2486280"/>
    <lineage>
        <taxon>Bacteria</taxon>
        <taxon>Bacillati</taxon>
        <taxon>Bacillota</taxon>
        <taxon>Bacilli</taxon>
        <taxon>Bacillales</taxon>
        <taxon>Bacillaceae</taxon>
        <taxon>Ectobacillus</taxon>
    </lineage>
</organism>
<feature type="transmembrane region" description="Helical" evidence="7">
    <location>
        <begin position="97"/>
        <end position="119"/>
    </location>
</feature>
<evidence type="ECO:0000256" key="3">
    <source>
        <dbReference type="ARBA" id="ARBA00022475"/>
    </source>
</evidence>
<dbReference type="PANTHER" id="PTHR30106:SF2">
    <property type="entry name" value="UPF0324 INNER MEMBRANE PROTEIN YEIH"/>
    <property type="match status" value="1"/>
</dbReference>
<dbReference type="Proteomes" id="UP001218246">
    <property type="component" value="Unassembled WGS sequence"/>
</dbReference>